<feature type="transmembrane region" description="Helical" evidence="1">
    <location>
        <begin position="82"/>
        <end position="104"/>
    </location>
</feature>
<evidence type="ECO:0000256" key="1">
    <source>
        <dbReference type="SAM" id="Phobius"/>
    </source>
</evidence>
<name>X0VSK0_9ZZZZ</name>
<comment type="caution">
    <text evidence="2">The sequence shown here is derived from an EMBL/GenBank/DDBJ whole genome shotgun (WGS) entry which is preliminary data.</text>
</comment>
<reference evidence="2" key="1">
    <citation type="journal article" date="2014" name="Front. Microbiol.">
        <title>High frequency of phylogenetically diverse reductive dehalogenase-homologous genes in deep subseafloor sedimentary metagenomes.</title>
        <authorList>
            <person name="Kawai M."/>
            <person name="Futagami T."/>
            <person name="Toyoda A."/>
            <person name="Takaki Y."/>
            <person name="Nishi S."/>
            <person name="Hori S."/>
            <person name="Arai W."/>
            <person name="Tsubouchi T."/>
            <person name="Morono Y."/>
            <person name="Uchiyama I."/>
            <person name="Ito T."/>
            <person name="Fujiyama A."/>
            <person name="Inagaki F."/>
            <person name="Takami H."/>
        </authorList>
    </citation>
    <scope>NUCLEOTIDE SEQUENCE</scope>
    <source>
        <strain evidence="2">Expedition CK06-06</strain>
    </source>
</reference>
<sequence>KNPQAKRHHAGSTDTKPDPCYEDNADACSNFCTSAGPNGIQVPPGYVLSCRNVGILGAATDWLGQAIGPINGVDPLSGLTKILMWIGIALGVGIVILGILSLFIKRLESALFGWM</sequence>
<dbReference type="EMBL" id="BARS01025380">
    <property type="protein sequence ID" value="GAG03491.1"/>
    <property type="molecule type" value="Genomic_DNA"/>
</dbReference>
<keyword evidence="1" id="KW-0812">Transmembrane</keyword>
<organism evidence="2">
    <name type="scientific">marine sediment metagenome</name>
    <dbReference type="NCBI Taxonomy" id="412755"/>
    <lineage>
        <taxon>unclassified sequences</taxon>
        <taxon>metagenomes</taxon>
        <taxon>ecological metagenomes</taxon>
    </lineage>
</organism>
<dbReference type="AlphaFoldDB" id="X0VSK0"/>
<keyword evidence="1" id="KW-0472">Membrane</keyword>
<protein>
    <submittedName>
        <fullName evidence="2">Uncharacterized protein</fullName>
    </submittedName>
</protein>
<keyword evidence="1" id="KW-1133">Transmembrane helix</keyword>
<feature type="non-terminal residue" evidence="2">
    <location>
        <position position="1"/>
    </location>
</feature>
<proteinExistence type="predicted"/>
<gene>
    <name evidence="2" type="ORF">S01H1_40124</name>
</gene>
<accession>X0VSK0</accession>
<evidence type="ECO:0000313" key="2">
    <source>
        <dbReference type="EMBL" id="GAG03491.1"/>
    </source>
</evidence>